<proteinExistence type="predicted"/>
<dbReference type="Ensembl" id="ENSCINT00000032406.1">
    <property type="protein sequence ID" value="ENSCINP00000035436.1"/>
    <property type="gene ID" value="ENSCING00000023527.1"/>
</dbReference>
<dbReference type="EMBL" id="EAAA01001505">
    <property type="status" value="NOT_ANNOTATED_CDS"/>
    <property type="molecule type" value="Genomic_DNA"/>
</dbReference>
<protein>
    <submittedName>
        <fullName evidence="1">Uncharacterized protein</fullName>
    </submittedName>
</protein>
<reference evidence="2" key="1">
    <citation type="journal article" date="2002" name="Science">
        <title>The draft genome of Ciona intestinalis: insights into chordate and vertebrate origins.</title>
        <authorList>
            <person name="Dehal P."/>
            <person name="Satou Y."/>
            <person name="Campbell R.K."/>
            <person name="Chapman J."/>
            <person name="Degnan B."/>
            <person name="De Tomaso A."/>
            <person name="Davidson B."/>
            <person name="Di Gregorio A."/>
            <person name="Gelpke M."/>
            <person name="Goodstein D.M."/>
            <person name="Harafuji N."/>
            <person name="Hastings K.E."/>
            <person name="Ho I."/>
            <person name="Hotta K."/>
            <person name="Huang W."/>
            <person name="Kawashima T."/>
            <person name="Lemaire P."/>
            <person name="Martinez D."/>
            <person name="Meinertzhagen I.A."/>
            <person name="Necula S."/>
            <person name="Nonaka M."/>
            <person name="Putnam N."/>
            <person name="Rash S."/>
            <person name="Saiga H."/>
            <person name="Satake M."/>
            <person name="Terry A."/>
            <person name="Yamada L."/>
            <person name="Wang H.G."/>
            <person name="Awazu S."/>
            <person name="Azumi K."/>
            <person name="Boore J."/>
            <person name="Branno M."/>
            <person name="Chin-Bow S."/>
            <person name="DeSantis R."/>
            <person name="Doyle S."/>
            <person name="Francino P."/>
            <person name="Keys D.N."/>
            <person name="Haga S."/>
            <person name="Hayashi H."/>
            <person name="Hino K."/>
            <person name="Imai K.S."/>
            <person name="Inaba K."/>
            <person name="Kano S."/>
            <person name="Kobayashi K."/>
            <person name="Kobayashi M."/>
            <person name="Lee B.I."/>
            <person name="Makabe K.W."/>
            <person name="Manohar C."/>
            <person name="Matassi G."/>
            <person name="Medina M."/>
            <person name="Mochizuki Y."/>
            <person name="Mount S."/>
            <person name="Morishita T."/>
            <person name="Miura S."/>
            <person name="Nakayama A."/>
            <person name="Nishizaka S."/>
            <person name="Nomoto H."/>
            <person name="Ohta F."/>
            <person name="Oishi K."/>
            <person name="Rigoutsos I."/>
            <person name="Sano M."/>
            <person name="Sasaki A."/>
            <person name="Sasakura Y."/>
            <person name="Shoguchi E."/>
            <person name="Shin-i T."/>
            <person name="Spagnuolo A."/>
            <person name="Stainier D."/>
            <person name="Suzuki M.M."/>
            <person name="Tassy O."/>
            <person name="Takatori N."/>
            <person name="Tokuoka M."/>
            <person name="Yagi K."/>
            <person name="Yoshizaki F."/>
            <person name="Wada S."/>
            <person name="Zhang C."/>
            <person name="Hyatt P.D."/>
            <person name="Larimer F."/>
            <person name="Detter C."/>
            <person name="Doggett N."/>
            <person name="Glavina T."/>
            <person name="Hawkins T."/>
            <person name="Richardson P."/>
            <person name="Lucas S."/>
            <person name="Kohara Y."/>
            <person name="Levine M."/>
            <person name="Satoh N."/>
            <person name="Rokhsar D.S."/>
        </authorList>
    </citation>
    <scope>NUCLEOTIDE SEQUENCE [LARGE SCALE GENOMIC DNA]</scope>
</reference>
<dbReference type="EMBL" id="EAAA01001504">
    <property type="status" value="NOT_ANNOTATED_CDS"/>
    <property type="molecule type" value="Genomic_DNA"/>
</dbReference>
<sequence>MGILHAVLGRVDGRDGVLVTGALDVWYRNGCKPGVLIRRGVVATIVWCGVAGGGWRW</sequence>
<evidence type="ECO:0000313" key="1">
    <source>
        <dbReference type="Ensembl" id="ENSCINP00000035436.1"/>
    </source>
</evidence>
<organism evidence="1 2">
    <name type="scientific">Ciona intestinalis</name>
    <name type="common">Transparent sea squirt</name>
    <name type="synonym">Ascidia intestinalis</name>
    <dbReference type="NCBI Taxonomy" id="7719"/>
    <lineage>
        <taxon>Eukaryota</taxon>
        <taxon>Metazoa</taxon>
        <taxon>Chordata</taxon>
        <taxon>Tunicata</taxon>
        <taxon>Ascidiacea</taxon>
        <taxon>Phlebobranchia</taxon>
        <taxon>Cionidae</taxon>
        <taxon>Ciona</taxon>
    </lineage>
</organism>
<accession>H2Y0K2</accession>
<dbReference type="EMBL" id="EAAA01001503">
    <property type="status" value="NOT_ANNOTATED_CDS"/>
    <property type="molecule type" value="Genomic_DNA"/>
</dbReference>
<reference evidence="1" key="2">
    <citation type="journal article" date="2008" name="Genome Biol.">
        <title>Improved genome assembly and evidence-based global gene model set for the chordate Ciona intestinalis: new insight into intron and operon populations.</title>
        <authorList>
            <person name="Satou Y."/>
            <person name="Mineta K."/>
            <person name="Ogasawara M."/>
            <person name="Sasakura Y."/>
            <person name="Shoguchi E."/>
            <person name="Ueno K."/>
            <person name="Yamada L."/>
            <person name="Matsumoto J."/>
            <person name="Wasserscheid J."/>
            <person name="Dewar K."/>
            <person name="Wiley G.B."/>
            <person name="Macmil S.L."/>
            <person name="Roe B.A."/>
            <person name="Zeller R.W."/>
            <person name="Hastings K.E."/>
            <person name="Lemaire P."/>
            <person name="Lindquist E."/>
            <person name="Endo T."/>
            <person name="Hotta K."/>
            <person name="Inaba K."/>
        </authorList>
    </citation>
    <scope>NUCLEOTIDE SEQUENCE [LARGE SCALE GENOMIC DNA]</scope>
    <source>
        <strain evidence="1">wild type</strain>
    </source>
</reference>
<dbReference type="AlphaFoldDB" id="H2Y0K2"/>
<evidence type="ECO:0000313" key="2">
    <source>
        <dbReference type="Proteomes" id="UP000008144"/>
    </source>
</evidence>
<dbReference type="HOGENOM" id="CLU_2995853_0_0_1"/>
<reference evidence="1" key="3">
    <citation type="submission" date="2025-08" db="UniProtKB">
        <authorList>
            <consortium name="Ensembl"/>
        </authorList>
    </citation>
    <scope>IDENTIFICATION</scope>
</reference>
<keyword evidence="2" id="KW-1185">Reference proteome</keyword>
<reference evidence="1" key="4">
    <citation type="submission" date="2025-09" db="UniProtKB">
        <authorList>
            <consortium name="Ensembl"/>
        </authorList>
    </citation>
    <scope>IDENTIFICATION</scope>
</reference>
<name>H2Y0K2_CIOIN</name>
<dbReference type="InParanoid" id="H2Y0K2"/>
<dbReference type="Proteomes" id="UP000008144">
    <property type="component" value="Chromosome 2"/>
</dbReference>